<gene>
    <name evidence="2" type="primary">nicB_1</name>
    <name evidence="2" type="ORF">GALL_191720</name>
</gene>
<dbReference type="Gene3D" id="3.30.365.10">
    <property type="entry name" value="Aldehyde oxidase/xanthine dehydrogenase, molybdopterin binding domain"/>
    <property type="match status" value="4"/>
</dbReference>
<evidence type="ECO:0000259" key="1">
    <source>
        <dbReference type="SMART" id="SM01008"/>
    </source>
</evidence>
<dbReference type="EC" id="1.17.2.1" evidence="2"/>
<reference evidence="2" key="1">
    <citation type="submission" date="2016-10" db="EMBL/GenBank/DDBJ databases">
        <title>Sequence of Gallionella enrichment culture.</title>
        <authorList>
            <person name="Poehlein A."/>
            <person name="Muehling M."/>
            <person name="Daniel R."/>
        </authorList>
    </citation>
    <scope>NUCLEOTIDE SEQUENCE</scope>
</reference>
<dbReference type="InterPro" id="IPR008274">
    <property type="entry name" value="AldOxase/xan_DH_MoCoBD1"/>
</dbReference>
<dbReference type="GO" id="GO:0016491">
    <property type="term" value="F:oxidoreductase activity"/>
    <property type="evidence" value="ECO:0007669"/>
    <property type="project" value="UniProtKB-KW"/>
</dbReference>
<feature type="domain" description="Aldehyde oxidase/xanthine dehydrogenase a/b hammerhead" evidence="1">
    <location>
        <begin position="221"/>
        <end position="298"/>
    </location>
</feature>
<dbReference type="InterPro" id="IPR012368">
    <property type="entry name" value="OxRdtase_Mopterin-bd_su_IorB"/>
</dbReference>
<comment type="caution">
    <text evidence="2">The sequence shown here is derived from an EMBL/GenBank/DDBJ whole genome shotgun (WGS) entry which is preliminary data.</text>
</comment>
<dbReference type="PANTHER" id="PTHR47495">
    <property type="entry name" value="ALDEHYDE DEHYDROGENASE"/>
    <property type="match status" value="1"/>
</dbReference>
<dbReference type="InterPro" id="IPR000674">
    <property type="entry name" value="Ald_Oxase/Xan_DH_a/b"/>
</dbReference>
<dbReference type="InterPro" id="IPR037165">
    <property type="entry name" value="AldOxase/xan_DH_Mopterin-bd_sf"/>
</dbReference>
<dbReference type="InterPro" id="IPR052516">
    <property type="entry name" value="N-heterocyclic_Hydroxylase"/>
</dbReference>
<name>A0A1J5RS52_9ZZZZ</name>
<sequence length="721" mass="77679">MNSSPASPARDDLMRPPSRREFLARMGAGVLIWVALRAELPAAESESAVKSTYRPELPKDFNAFLSIGEDGRVTCFTGKIEMGQGPITSLPQMLADELDVPLDQVDIVMGDTELCPYDQGTWGSLTTRAFGPHWRAAAAEARAVLVELGAAALGVPAAQLVTRDGRVVDSRAPERSVTYGALTKGKRIERHLEVKPDLKKPSEFKIVGKPLRRRDSLEKVTGKARFTGDLRLPGMLYAKVLRPPAHGARLLHADTSAARALPGVTVVELPDLVAVLHPLPDQAEAALDKVKSRFAPSDSKLDDRNIYDHLASYPLPERVTSQSGDLAAGRQEAVRHLDAVYLNAYVAHAAMEPHTALAEVGATTATVWASTQNPFGAREEIAKALGLPILSVRVITPFVGGGFGGKSANAQAVEAARLAKATGRPVQVMWSREEEFFNDTFRPAAVVTVQAGLDASGRMVYWNFEDRFGGDRGSDLLYDVADHRISAVGDFWGPREAHPFAVGAWRAPGCNTNAFARESHVSRLAELAGADPVEFRLRHLTDPRARRVLQAAAKAWGWTPAIGRSGRGLGVAIGKDSGTYVATIAEVSVDPASGQVRVKRLLCAQEMGLVINPEGAKMQMEGCITMGLGYALTEEIRFKAGVIEDTNFDSYTLPRFSWLPKIETVILDAENDPPQGGGEPAIIVMGAVLANAIYDACGARLLELPMTPERVKKALESAKSV</sequence>
<dbReference type="Gene3D" id="3.90.1170.50">
    <property type="entry name" value="Aldehyde oxidase/xanthine dehydrogenase, a/b hammerhead"/>
    <property type="match status" value="1"/>
</dbReference>
<dbReference type="SUPFAM" id="SSF56003">
    <property type="entry name" value="Molybdenum cofactor-binding domain"/>
    <property type="match status" value="2"/>
</dbReference>
<dbReference type="SMART" id="SM01008">
    <property type="entry name" value="Ald_Xan_dh_C"/>
    <property type="match status" value="1"/>
</dbReference>
<protein>
    <submittedName>
        <fullName evidence="2">Nicotinate dehydrogenase subunit B</fullName>
        <ecNumber evidence="2">1.17.2.1</ecNumber>
    </submittedName>
</protein>
<proteinExistence type="predicted"/>
<dbReference type="Pfam" id="PF02738">
    <property type="entry name" value="MoCoBD_1"/>
    <property type="match status" value="1"/>
</dbReference>
<dbReference type="PIRSF" id="PIRSF036389">
    <property type="entry name" value="IOR_B"/>
    <property type="match status" value="1"/>
</dbReference>
<dbReference type="EMBL" id="MLJW01000114">
    <property type="protein sequence ID" value="OIQ98806.1"/>
    <property type="molecule type" value="Genomic_DNA"/>
</dbReference>
<dbReference type="PANTHER" id="PTHR47495:SF1">
    <property type="entry name" value="BLL3820 PROTEIN"/>
    <property type="match status" value="1"/>
</dbReference>
<dbReference type="Pfam" id="PF20256">
    <property type="entry name" value="MoCoBD_2"/>
    <property type="match status" value="2"/>
</dbReference>
<evidence type="ECO:0000313" key="2">
    <source>
        <dbReference type="EMBL" id="OIQ98806.1"/>
    </source>
</evidence>
<keyword evidence="2" id="KW-0560">Oxidoreductase</keyword>
<dbReference type="PROSITE" id="PS51318">
    <property type="entry name" value="TAT"/>
    <property type="match status" value="1"/>
</dbReference>
<dbReference type="AlphaFoldDB" id="A0A1J5RS52"/>
<dbReference type="InterPro" id="IPR046867">
    <property type="entry name" value="AldOxase/xan_DH_MoCoBD2"/>
</dbReference>
<dbReference type="InterPro" id="IPR006311">
    <property type="entry name" value="TAT_signal"/>
</dbReference>
<organism evidence="2">
    <name type="scientific">mine drainage metagenome</name>
    <dbReference type="NCBI Taxonomy" id="410659"/>
    <lineage>
        <taxon>unclassified sequences</taxon>
        <taxon>metagenomes</taxon>
        <taxon>ecological metagenomes</taxon>
    </lineage>
</organism>
<accession>A0A1J5RS52</accession>